<feature type="transmembrane region" description="Helical" evidence="8">
    <location>
        <begin position="20"/>
        <end position="40"/>
    </location>
</feature>
<dbReference type="GO" id="GO:0007165">
    <property type="term" value="P:signal transduction"/>
    <property type="evidence" value="ECO:0007669"/>
    <property type="project" value="UniProtKB-KW"/>
</dbReference>
<dbReference type="Pfam" id="PF12729">
    <property type="entry name" value="4HB_MCP_1"/>
    <property type="match status" value="1"/>
</dbReference>
<dbReference type="PRINTS" id="PR00260">
    <property type="entry name" value="CHEMTRNSDUCR"/>
</dbReference>
<evidence type="ECO:0000313" key="11">
    <source>
        <dbReference type="EMBL" id="OME72245.1"/>
    </source>
</evidence>
<dbReference type="SMART" id="SM00304">
    <property type="entry name" value="HAMP"/>
    <property type="match status" value="1"/>
</dbReference>
<dbReference type="InterPro" id="IPR004089">
    <property type="entry name" value="MCPsignal_dom"/>
</dbReference>
<dbReference type="GO" id="GO:0006935">
    <property type="term" value="P:chemotaxis"/>
    <property type="evidence" value="ECO:0007669"/>
    <property type="project" value="InterPro"/>
</dbReference>
<keyword evidence="2" id="KW-1003">Cell membrane</keyword>
<reference evidence="11 12" key="1">
    <citation type="submission" date="2016-11" db="EMBL/GenBank/DDBJ databases">
        <title>Paenibacillus species isolates.</title>
        <authorList>
            <person name="Beno S.M."/>
        </authorList>
    </citation>
    <scope>NUCLEOTIDE SEQUENCE [LARGE SCALE GENOMIC DNA]</scope>
    <source>
        <strain evidence="11 12">FSL H7-0443</strain>
    </source>
</reference>
<accession>A0A1R0ZKJ0</accession>
<dbReference type="PANTHER" id="PTHR32089">
    <property type="entry name" value="METHYL-ACCEPTING CHEMOTAXIS PROTEIN MCPB"/>
    <property type="match status" value="1"/>
</dbReference>
<dbReference type="PROSITE" id="PS50111">
    <property type="entry name" value="CHEMOTAXIS_TRANSDUC_2"/>
    <property type="match status" value="1"/>
</dbReference>
<evidence type="ECO:0000256" key="5">
    <source>
        <dbReference type="ARBA" id="ARBA00029447"/>
    </source>
</evidence>
<feature type="domain" description="Methyl-accepting transducer" evidence="9">
    <location>
        <begin position="284"/>
        <end position="535"/>
    </location>
</feature>
<dbReference type="CDD" id="cd06225">
    <property type="entry name" value="HAMP"/>
    <property type="match status" value="1"/>
</dbReference>
<dbReference type="SMART" id="SM00283">
    <property type="entry name" value="MA"/>
    <property type="match status" value="1"/>
</dbReference>
<feature type="transmembrane region" description="Helical" evidence="8">
    <location>
        <begin position="190"/>
        <end position="211"/>
    </location>
</feature>
<evidence type="ECO:0000256" key="2">
    <source>
        <dbReference type="ARBA" id="ARBA00022475"/>
    </source>
</evidence>
<keyword evidence="8" id="KW-1133">Transmembrane helix</keyword>
<comment type="subcellular location">
    <subcellularLocation>
        <location evidence="1">Cell membrane</location>
    </subcellularLocation>
</comment>
<keyword evidence="4 6" id="KW-0807">Transducer</keyword>
<name>A0A1R0ZKJ0_9BACL</name>
<evidence type="ECO:0000259" key="10">
    <source>
        <dbReference type="PROSITE" id="PS50885"/>
    </source>
</evidence>
<dbReference type="Pfam" id="PF00015">
    <property type="entry name" value="MCPsignal"/>
    <property type="match status" value="1"/>
</dbReference>
<keyword evidence="3 8" id="KW-0472">Membrane</keyword>
<evidence type="ECO:0000256" key="4">
    <source>
        <dbReference type="ARBA" id="ARBA00023224"/>
    </source>
</evidence>
<organism evidence="11 12">
    <name type="scientific">Paenibacillus odorifer</name>
    <dbReference type="NCBI Taxonomy" id="189426"/>
    <lineage>
        <taxon>Bacteria</taxon>
        <taxon>Bacillati</taxon>
        <taxon>Bacillota</taxon>
        <taxon>Bacilli</taxon>
        <taxon>Bacillales</taxon>
        <taxon>Paenibacillaceae</taxon>
        <taxon>Paenibacillus</taxon>
    </lineage>
</organism>
<sequence length="572" mass="62955">MRKMRNWTIVGKITVTNTILLLGALIIAIVGSVYFSNMYANSRSMYKNDLTSVYALGKFESNNHEIVTLTNKMIVSHDPSELQESYQKVVELQAENNEILNKYEETRSLPNEKEIYAEVLSLTKQYRQIQLPMLEQMLNTPTYDPAEDIISDLEALNMKRNEDLGKLVEMNLGSAQYADVQNKKLFQKGLTVNIIVAFLVILISIGSYLSLRRYFSRAVTIILNFSEAFGRGDLTQRAKFDAEDEFGRIVKSLNHSAEQVQTIVTSASSSAQELGALSEELSATVEEVNATMDQIYNSSQEVASGSESLSATTEEVNATVQEIISNADLLSDKAGVALNTSEVILVQAASAKEKAVASIQYATSLYAEKQNSIMHAIEAGKVVNEVREIAGYISEIAAQTNLLSLNASIEAARAGDEGRGFAVVANEVRKLALQSEESVGKIQKMTLLVEDAFENVSFQSQALLDFIDSTVISDYESFEQVSMQYKNDADMFHEITGEMVSSMHGLKLSMAEVDQAMTNVAAVSQQSADNVSGIRNHISDTLQAFEDVAASSEHQANIAEMMNETVGKFVIE</sequence>
<evidence type="ECO:0000256" key="6">
    <source>
        <dbReference type="PROSITE-ProRule" id="PRU00284"/>
    </source>
</evidence>
<evidence type="ECO:0000256" key="7">
    <source>
        <dbReference type="SAM" id="Coils"/>
    </source>
</evidence>
<dbReference type="OrthoDB" id="9760371at2"/>
<comment type="similarity">
    <text evidence="5">Belongs to the methyl-accepting chemotaxis (MCP) protein family.</text>
</comment>
<keyword evidence="7" id="KW-0175">Coiled coil</keyword>
<dbReference type="InterPro" id="IPR024478">
    <property type="entry name" value="HlyB_4HB_MCP"/>
</dbReference>
<dbReference type="AlphaFoldDB" id="A0A1R0ZKJ0"/>
<dbReference type="GO" id="GO:0005886">
    <property type="term" value="C:plasma membrane"/>
    <property type="evidence" value="ECO:0007669"/>
    <property type="project" value="UniProtKB-SubCell"/>
</dbReference>
<feature type="coiled-coil region" evidence="7">
    <location>
        <begin position="82"/>
        <end position="109"/>
    </location>
</feature>
<dbReference type="InterPro" id="IPR003660">
    <property type="entry name" value="HAMP_dom"/>
</dbReference>
<proteinExistence type="inferred from homology"/>
<dbReference type="Proteomes" id="UP000187425">
    <property type="component" value="Unassembled WGS sequence"/>
</dbReference>
<dbReference type="Gene3D" id="1.10.287.950">
    <property type="entry name" value="Methyl-accepting chemotaxis protein"/>
    <property type="match status" value="1"/>
</dbReference>
<dbReference type="SUPFAM" id="SSF58104">
    <property type="entry name" value="Methyl-accepting chemotaxis protein (MCP) signaling domain"/>
    <property type="match status" value="1"/>
</dbReference>
<dbReference type="PROSITE" id="PS50885">
    <property type="entry name" value="HAMP"/>
    <property type="match status" value="1"/>
</dbReference>
<feature type="domain" description="HAMP" evidence="10">
    <location>
        <begin position="213"/>
        <end position="265"/>
    </location>
</feature>
<dbReference type="EMBL" id="MPTW01000003">
    <property type="protein sequence ID" value="OME72245.1"/>
    <property type="molecule type" value="Genomic_DNA"/>
</dbReference>
<keyword evidence="8" id="KW-0812">Transmembrane</keyword>
<evidence type="ECO:0000256" key="3">
    <source>
        <dbReference type="ARBA" id="ARBA00023136"/>
    </source>
</evidence>
<dbReference type="PANTHER" id="PTHR32089:SF112">
    <property type="entry name" value="LYSOZYME-LIKE PROTEIN-RELATED"/>
    <property type="match status" value="1"/>
</dbReference>
<gene>
    <name evidence="11" type="ORF">BSK65_07690</name>
</gene>
<dbReference type="RefSeq" id="WP_076283963.1">
    <property type="nucleotide sequence ID" value="NZ_MPTW01000003.1"/>
</dbReference>
<evidence type="ECO:0000313" key="12">
    <source>
        <dbReference type="Proteomes" id="UP000187425"/>
    </source>
</evidence>
<evidence type="ECO:0000259" key="9">
    <source>
        <dbReference type="PROSITE" id="PS50111"/>
    </source>
</evidence>
<evidence type="ECO:0000256" key="1">
    <source>
        <dbReference type="ARBA" id="ARBA00004236"/>
    </source>
</evidence>
<dbReference type="InterPro" id="IPR004090">
    <property type="entry name" value="Chemotax_Me-accpt_rcpt"/>
</dbReference>
<evidence type="ECO:0008006" key="13">
    <source>
        <dbReference type="Google" id="ProtNLM"/>
    </source>
</evidence>
<dbReference type="Pfam" id="PF00672">
    <property type="entry name" value="HAMP"/>
    <property type="match status" value="1"/>
</dbReference>
<evidence type="ECO:0000256" key="8">
    <source>
        <dbReference type="SAM" id="Phobius"/>
    </source>
</evidence>
<comment type="caution">
    <text evidence="11">The sequence shown here is derived from an EMBL/GenBank/DDBJ whole genome shotgun (WGS) entry which is preliminary data.</text>
</comment>
<dbReference type="GO" id="GO:0004888">
    <property type="term" value="F:transmembrane signaling receptor activity"/>
    <property type="evidence" value="ECO:0007669"/>
    <property type="project" value="InterPro"/>
</dbReference>
<protein>
    <recommendedName>
        <fullName evidence="13">Methyl-accepting chemotaxis protein</fullName>
    </recommendedName>
</protein>